<dbReference type="VEuPathDB" id="FungiDB:EYZ11_010567"/>
<evidence type="ECO:0000313" key="2">
    <source>
        <dbReference type="EMBL" id="THC89978.1"/>
    </source>
</evidence>
<evidence type="ECO:0000256" key="1">
    <source>
        <dbReference type="SAM" id="MobiDB-lite"/>
    </source>
</evidence>
<organism evidence="2 3">
    <name type="scientific">Aspergillus tanneri</name>
    <dbReference type="NCBI Taxonomy" id="1220188"/>
    <lineage>
        <taxon>Eukaryota</taxon>
        <taxon>Fungi</taxon>
        <taxon>Dikarya</taxon>
        <taxon>Ascomycota</taxon>
        <taxon>Pezizomycotina</taxon>
        <taxon>Eurotiomycetes</taxon>
        <taxon>Eurotiomycetidae</taxon>
        <taxon>Eurotiales</taxon>
        <taxon>Aspergillaceae</taxon>
        <taxon>Aspergillus</taxon>
        <taxon>Aspergillus subgen. Circumdati</taxon>
    </lineage>
</organism>
<proteinExistence type="predicted"/>
<keyword evidence="3" id="KW-1185">Reference proteome</keyword>
<dbReference type="Proteomes" id="UP000308092">
    <property type="component" value="Unassembled WGS sequence"/>
</dbReference>
<dbReference type="AlphaFoldDB" id="A0A4S3J767"/>
<sequence>MADTRTWAAEAGNGVAQPGNAAPDRPGPRRYKAIPHPPL</sequence>
<dbReference type="EMBL" id="SOSA01000577">
    <property type="protein sequence ID" value="THC89978.1"/>
    <property type="molecule type" value="Genomic_DNA"/>
</dbReference>
<evidence type="ECO:0000313" key="3">
    <source>
        <dbReference type="Proteomes" id="UP000308092"/>
    </source>
</evidence>
<feature type="region of interest" description="Disordered" evidence="1">
    <location>
        <begin position="1"/>
        <end position="39"/>
    </location>
</feature>
<gene>
    <name evidence="2" type="ORF">EYZ11_010567</name>
</gene>
<reference evidence="2 3" key="1">
    <citation type="submission" date="2019-03" db="EMBL/GenBank/DDBJ databases">
        <title>The genome sequence of a newly discovered highly antifungal drug resistant Aspergillus species, Aspergillus tanneri NIH 1004.</title>
        <authorList>
            <person name="Mounaud S."/>
            <person name="Singh I."/>
            <person name="Joardar V."/>
            <person name="Pakala S."/>
            <person name="Pakala S."/>
            <person name="Venepally P."/>
            <person name="Hoover J."/>
            <person name="Nierman W."/>
            <person name="Chung J."/>
            <person name="Losada L."/>
        </authorList>
    </citation>
    <scope>NUCLEOTIDE SEQUENCE [LARGE SCALE GENOMIC DNA]</scope>
    <source>
        <strain evidence="2 3">NIH1004</strain>
    </source>
</reference>
<protein>
    <submittedName>
        <fullName evidence="2">Uncharacterized protein</fullName>
    </submittedName>
</protein>
<comment type="caution">
    <text evidence="2">The sequence shown here is derived from an EMBL/GenBank/DDBJ whole genome shotgun (WGS) entry which is preliminary data.</text>
</comment>
<accession>A0A4S3J767</accession>
<name>A0A4S3J767_9EURO</name>